<dbReference type="EMBL" id="REGN01001963">
    <property type="protein sequence ID" value="RNA31242.1"/>
    <property type="molecule type" value="Genomic_DNA"/>
</dbReference>
<accession>A0A3M7S665</accession>
<gene>
    <name evidence="1" type="ORF">BpHYR1_052574</name>
</gene>
<dbReference type="Proteomes" id="UP000276133">
    <property type="component" value="Unassembled WGS sequence"/>
</dbReference>
<name>A0A3M7S665_BRAPC</name>
<organism evidence="1 2">
    <name type="scientific">Brachionus plicatilis</name>
    <name type="common">Marine rotifer</name>
    <name type="synonym">Brachionus muelleri</name>
    <dbReference type="NCBI Taxonomy" id="10195"/>
    <lineage>
        <taxon>Eukaryota</taxon>
        <taxon>Metazoa</taxon>
        <taxon>Spiralia</taxon>
        <taxon>Gnathifera</taxon>
        <taxon>Rotifera</taxon>
        <taxon>Eurotatoria</taxon>
        <taxon>Monogononta</taxon>
        <taxon>Pseudotrocha</taxon>
        <taxon>Ploima</taxon>
        <taxon>Brachionidae</taxon>
        <taxon>Brachionus</taxon>
    </lineage>
</organism>
<feature type="non-terminal residue" evidence="1">
    <location>
        <position position="1"/>
    </location>
</feature>
<evidence type="ECO:0000313" key="1">
    <source>
        <dbReference type="EMBL" id="RNA31242.1"/>
    </source>
</evidence>
<dbReference type="AlphaFoldDB" id="A0A3M7S665"/>
<protein>
    <submittedName>
        <fullName evidence="1">Uncharacterized protein</fullName>
    </submittedName>
</protein>
<proteinExistence type="predicted"/>
<sequence>KKYKKYKKDLGQINKLEKAQKNGVNKKKTLLKNIEFSTNKRKISVLQLALISEKSLEKNFRMLLPKWLWFLIRIHVTLALKRF</sequence>
<evidence type="ECO:0000313" key="2">
    <source>
        <dbReference type="Proteomes" id="UP000276133"/>
    </source>
</evidence>
<comment type="caution">
    <text evidence="1">The sequence shown here is derived from an EMBL/GenBank/DDBJ whole genome shotgun (WGS) entry which is preliminary data.</text>
</comment>
<reference evidence="1 2" key="1">
    <citation type="journal article" date="2018" name="Sci. Rep.">
        <title>Genomic signatures of local adaptation to the degree of environmental predictability in rotifers.</title>
        <authorList>
            <person name="Franch-Gras L."/>
            <person name="Hahn C."/>
            <person name="Garcia-Roger E.M."/>
            <person name="Carmona M.J."/>
            <person name="Serra M."/>
            <person name="Gomez A."/>
        </authorList>
    </citation>
    <scope>NUCLEOTIDE SEQUENCE [LARGE SCALE GENOMIC DNA]</scope>
    <source>
        <strain evidence="1">HYR1</strain>
    </source>
</reference>
<keyword evidence="2" id="KW-1185">Reference proteome</keyword>